<name>A0A401QWU1_STRNR</name>
<feature type="region of interest" description="Disordered" evidence="1">
    <location>
        <begin position="1"/>
        <end position="32"/>
    </location>
</feature>
<organism evidence="2 3">
    <name type="scientific">Streptomyces noursei</name>
    <name type="common">Streptomyces albulus</name>
    <dbReference type="NCBI Taxonomy" id="1971"/>
    <lineage>
        <taxon>Bacteria</taxon>
        <taxon>Bacillati</taxon>
        <taxon>Actinomycetota</taxon>
        <taxon>Actinomycetes</taxon>
        <taxon>Kitasatosporales</taxon>
        <taxon>Streptomycetaceae</taxon>
        <taxon>Streptomyces</taxon>
    </lineage>
</organism>
<dbReference type="Proteomes" id="UP000288351">
    <property type="component" value="Unassembled WGS sequence"/>
</dbReference>
<evidence type="ECO:0000313" key="2">
    <source>
        <dbReference type="EMBL" id="GCB89830.1"/>
    </source>
</evidence>
<evidence type="ECO:0000313" key="3">
    <source>
        <dbReference type="Proteomes" id="UP000288351"/>
    </source>
</evidence>
<evidence type="ECO:0000256" key="1">
    <source>
        <dbReference type="SAM" id="MobiDB-lite"/>
    </source>
</evidence>
<dbReference type="AlphaFoldDB" id="A0A401QWU1"/>
<accession>A0A401QWU1</accession>
<sequence>MPAAHPRRPIPAGPTPPRHEIPPTVPRKELRP</sequence>
<protein>
    <submittedName>
        <fullName evidence="2">Uncharacterized protein</fullName>
    </submittedName>
</protein>
<gene>
    <name evidence="2" type="ORF">SALB_02522</name>
</gene>
<reference evidence="2 3" key="1">
    <citation type="journal article" date="2019" name="Microbiol. Resour. Announc.">
        <title>Draft Genome Sequence of the Most Traditional epsilon-Poly-l-Lysine Producer, Streptomyces albulus NBRC14147.</title>
        <authorList>
            <person name="Yamanaka K."/>
            <person name="Hamano Y."/>
        </authorList>
    </citation>
    <scope>NUCLEOTIDE SEQUENCE [LARGE SCALE GENOMIC DNA]</scope>
    <source>
        <strain evidence="2 3">NBRC 14147</strain>
    </source>
</reference>
<dbReference type="EMBL" id="BHXC01000006">
    <property type="protein sequence ID" value="GCB89830.1"/>
    <property type="molecule type" value="Genomic_DNA"/>
</dbReference>
<proteinExistence type="predicted"/>
<feature type="compositionally biased region" description="Basic and acidic residues" evidence="1">
    <location>
        <begin position="17"/>
        <end position="32"/>
    </location>
</feature>
<comment type="caution">
    <text evidence="2">The sequence shown here is derived from an EMBL/GenBank/DDBJ whole genome shotgun (WGS) entry which is preliminary data.</text>
</comment>